<protein>
    <recommendedName>
        <fullName evidence="2">Aminoglycoside phosphotransferase domain-containing protein</fullName>
    </recommendedName>
</protein>
<comment type="caution">
    <text evidence="3">The sequence shown here is derived from an EMBL/GenBank/DDBJ whole genome shotgun (WGS) entry which is preliminary data.</text>
</comment>
<feature type="compositionally biased region" description="Low complexity" evidence="1">
    <location>
        <begin position="27"/>
        <end position="51"/>
    </location>
</feature>
<evidence type="ECO:0000259" key="2">
    <source>
        <dbReference type="Pfam" id="PF01636"/>
    </source>
</evidence>
<sequence>MHLPPLEVAVYPIATTSYTPHNSRPESSSSTLSAPSVVSSSSLSSTAPTSPGFSSIQKVIRTIFRSSRISVQQVERLEGRLHQVYLARLAEGSPLVLKCPPTHTTRLLRHEQHGLQTESQVLELLRNHTQLSVPQVIKYDPRGGALGAPFLMTSHVAGRRLSEMASYLSNSERKTIDRALGAHVRSISSLSATQFGLTHRVFAKKGHSSWQEAFLALLESALRDAEDMLVTIAYDSVRYYIGKHSRSLEEVTEPRLVCLDVCDPKKVLIDERTRQVTGLVGFSNIVWGDPLMAGGFENASDAFLEGYGVNPMRTVGGKARLHIYTAYRAVVDIVARYYRPHMAIDEIEARRSLTRALNELAQMPA</sequence>
<dbReference type="SUPFAM" id="SSF56112">
    <property type="entry name" value="Protein kinase-like (PK-like)"/>
    <property type="match status" value="1"/>
</dbReference>
<keyword evidence="4" id="KW-1185">Reference proteome</keyword>
<proteinExistence type="predicted"/>
<dbReference type="OrthoDB" id="5210591at2759"/>
<feature type="region of interest" description="Disordered" evidence="1">
    <location>
        <begin position="17"/>
        <end position="53"/>
    </location>
</feature>
<organism evidence="3 4">
    <name type="scientific">Delitschia confertaspora ATCC 74209</name>
    <dbReference type="NCBI Taxonomy" id="1513339"/>
    <lineage>
        <taxon>Eukaryota</taxon>
        <taxon>Fungi</taxon>
        <taxon>Dikarya</taxon>
        <taxon>Ascomycota</taxon>
        <taxon>Pezizomycotina</taxon>
        <taxon>Dothideomycetes</taxon>
        <taxon>Pleosporomycetidae</taxon>
        <taxon>Pleosporales</taxon>
        <taxon>Delitschiaceae</taxon>
        <taxon>Delitschia</taxon>
    </lineage>
</organism>
<evidence type="ECO:0000256" key="1">
    <source>
        <dbReference type="SAM" id="MobiDB-lite"/>
    </source>
</evidence>
<dbReference type="PANTHER" id="PTHR21310:SF59">
    <property type="entry name" value="AMINOGLYCOSIDE PHOSPHOTRANSFERASE DOMAIN-CONTAINING PROTEIN"/>
    <property type="match status" value="1"/>
</dbReference>
<feature type="compositionally biased region" description="Polar residues" evidence="1">
    <location>
        <begin position="17"/>
        <end position="26"/>
    </location>
</feature>
<feature type="domain" description="Aminoglycoside phosphotransferase" evidence="2">
    <location>
        <begin position="78"/>
        <end position="291"/>
    </location>
</feature>
<accession>A0A9P4MYJ4</accession>
<dbReference type="Pfam" id="PF01636">
    <property type="entry name" value="APH"/>
    <property type="match status" value="1"/>
</dbReference>
<dbReference type="InterPro" id="IPR011009">
    <property type="entry name" value="Kinase-like_dom_sf"/>
</dbReference>
<reference evidence="3" key="1">
    <citation type="journal article" date="2020" name="Stud. Mycol.">
        <title>101 Dothideomycetes genomes: a test case for predicting lifestyles and emergence of pathogens.</title>
        <authorList>
            <person name="Haridas S."/>
            <person name="Albert R."/>
            <person name="Binder M."/>
            <person name="Bloem J."/>
            <person name="Labutti K."/>
            <person name="Salamov A."/>
            <person name="Andreopoulos B."/>
            <person name="Baker S."/>
            <person name="Barry K."/>
            <person name="Bills G."/>
            <person name="Bluhm B."/>
            <person name="Cannon C."/>
            <person name="Castanera R."/>
            <person name="Culley D."/>
            <person name="Daum C."/>
            <person name="Ezra D."/>
            <person name="Gonzalez J."/>
            <person name="Henrissat B."/>
            <person name="Kuo A."/>
            <person name="Liang C."/>
            <person name="Lipzen A."/>
            <person name="Lutzoni F."/>
            <person name="Magnuson J."/>
            <person name="Mondo S."/>
            <person name="Nolan M."/>
            <person name="Ohm R."/>
            <person name="Pangilinan J."/>
            <person name="Park H.-J."/>
            <person name="Ramirez L."/>
            <person name="Alfaro M."/>
            <person name="Sun H."/>
            <person name="Tritt A."/>
            <person name="Yoshinaga Y."/>
            <person name="Zwiers L.-H."/>
            <person name="Turgeon B."/>
            <person name="Goodwin S."/>
            <person name="Spatafora J."/>
            <person name="Crous P."/>
            <person name="Grigoriev I."/>
        </authorList>
    </citation>
    <scope>NUCLEOTIDE SEQUENCE</scope>
    <source>
        <strain evidence="3">ATCC 74209</strain>
    </source>
</reference>
<dbReference type="EMBL" id="ML993997">
    <property type="protein sequence ID" value="KAF2200945.1"/>
    <property type="molecule type" value="Genomic_DNA"/>
</dbReference>
<name>A0A9P4MYJ4_9PLEO</name>
<evidence type="ECO:0000313" key="4">
    <source>
        <dbReference type="Proteomes" id="UP000799536"/>
    </source>
</evidence>
<dbReference type="Proteomes" id="UP000799536">
    <property type="component" value="Unassembled WGS sequence"/>
</dbReference>
<gene>
    <name evidence="3" type="ORF">GQ43DRAFT_53500</name>
</gene>
<dbReference type="AlphaFoldDB" id="A0A9P4MYJ4"/>
<evidence type="ECO:0000313" key="3">
    <source>
        <dbReference type="EMBL" id="KAF2200945.1"/>
    </source>
</evidence>
<dbReference type="InterPro" id="IPR051678">
    <property type="entry name" value="AGP_Transferase"/>
</dbReference>
<dbReference type="InterPro" id="IPR002575">
    <property type="entry name" value="Aminoglycoside_PTrfase"/>
</dbReference>
<dbReference type="Gene3D" id="3.30.200.20">
    <property type="entry name" value="Phosphorylase Kinase, domain 1"/>
    <property type="match status" value="1"/>
</dbReference>
<dbReference type="PANTHER" id="PTHR21310">
    <property type="entry name" value="AMINOGLYCOSIDE PHOSPHOTRANSFERASE-RELATED-RELATED"/>
    <property type="match status" value="1"/>
</dbReference>